<name>A0A812SVV7_9DINO</name>
<dbReference type="Proteomes" id="UP000604046">
    <property type="component" value="Unassembled WGS sequence"/>
</dbReference>
<proteinExistence type="predicted"/>
<accession>A0A812SVV7</accession>
<dbReference type="EMBL" id="CAJNDS010002482">
    <property type="protein sequence ID" value="CAE7493769.1"/>
    <property type="molecule type" value="Genomic_DNA"/>
</dbReference>
<reference evidence="1" key="1">
    <citation type="submission" date="2021-02" db="EMBL/GenBank/DDBJ databases">
        <authorList>
            <person name="Dougan E. K."/>
            <person name="Rhodes N."/>
            <person name="Thang M."/>
            <person name="Chan C."/>
        </authorList>
    </citation>
    <scope>NUCLEOTIDE SEQUENCE</scope>
</reference>
<dbReference type="AlphaFoldDB" id="A0A812SVV7"/>
<comment type="caution">
    <text evidence="1">The sequence shown here is derived from an EMBL/GenBank/DDBJ whole genome shotgun (WGS) entry which is preliminary data.</text>
</comment>
<keyword evidence="2" id="KW-1185">Reference proteome</keyword>
<gene>
    <name evidence="1" type="ORF">SNAT2548_LOCUS27664</name>
</gene>
<evidence type="ECO:0000313" key="1">
    <source>
        <dbReference type="EMBL" id="CAE7493769.1"/>
    </source>
</evidence>
<sequence length="58" mass="6439">MVFAVLSPYPGRQSKSTKTFLKCRCTDRGVMVILPNSVRPSKVSRKLSLTRELVPTSA</sequence>
<evidence type="ECO:0000313" key="2">
    <source>
        <dbReference type="Proteomes" id="UP000604046"/>
    </source>
</evidence>
<organism evidence="1 2">
    <name type="scientific">Symbiodinium natans</name>
    <dbReference type="NCBI Taxonomy" id="878477"/>
    <lineage>
        <taxon>Eukaryota</taxon>
        <taxon>Sar</taxon>
        <taxon>Alveolata</taxon>
        <taxon>Dinophyceae</taxon>
        <taxon>Suessiales</taxon>
        <taxon>Symbiodiniaceae</taxon>
        <taxon>Symbiodinium</taxon>
    </lineage>
</organism>
<protein>
    <submittedName>
        <fullName evidence="1">Uncharacterized protein</fullName>
    </submittedName>
</protein>